<dbReference type="KEGG" id="drm:Dred_0981"/>
<organism evidence="2 3">
    <name type="scientific">Desulforamulus reducens (strain ATCC BAA-1160 / DSM 100696 / MI-1)</name>
    <name type="common">Desulfotomaculum reducens</name>
    <dbReference type="NCBI Taxonomy" id="349161"/>
    <lineage>
        <taxon>Bacteria</taxon>
        <taxon>Bacillati</taxon>
        <taxon>Bacillota</taxon>
        <taxon>Clostridia</taxon>
        <taxon>Eubacteriales</taxon>
        <taxon>Peptococcaceae</taxon>
        <taxon>Desulforamulus</taxon>
    </lineage>
</organism>
<sequence>MMKKACPFRGFAECLLENCMAWSGFDCRMFSVSPMFMGGGIGNNASVSPAATFHAATTTKELFTQDELQSAAVMAGQENKTDAETTSRDNEEKQVKENPVAKVTVTEIKVTKNGNTRVVCKIENGKEDQVIIAKNGVGELLQKGLNKKFEIEYNVMKDGDAWYGIKAKQL</sequence>
<name>A4J363_DESRM</name>
<reference evidence="2 3" key="1">
    <citation type="submission" date="2007-03" db="EMBL/GenBank/DDBJ databases">
        <title>Complete sequence of Desulfotomaculum reducens MI-1.</title>
        <authorList>
            <consortium name="US DOE Joint Genome Institute"/>
            <person name="Copeland A."/>
            <person name="Lucas S."/>
            <person name="Lapidus A."/>
            <person name="Barry K."/>
            <person name="Detter J.C."/>
            <person name="Glavina del Rio T."/>
            <person name="Hammon N."/>
            <person name="Israni S."/>
            <person name="Dalin E."/>
            <person name="Tice H."/>
            <person name="Pitluck S."/>
            <person name="Sims D."/>
            <person name="Brettin T."/>
            <person name="Bruce D."/>
            <person name="Han C."/>
            <person name="Tapia R."/>
            <person name="Schmutz J."/>
            <person name="Larimer F."/>
            <person name="Land M."/>
            <person name="Hauser L."/>
            <person name="Kyrpides N."/>
            <person name="Kim E."/>
            <person name="Tebo B.M."/>
            <person name="Richardson P."/>
        </authorList>
    </citation>
    <scope>NUCLEOTIDE SEQUENCE [LARGE SCALE GENOMIC DNA]</scope>
    <source>
        <strain evidence="2 3">MI-1</strain>
    </source>
</reference>
<feature type="compositionally biased region" description="Basic and acidic residues" evidence="1">
    <location>
        <begin position="79"/>
        <end position="95"/>
    </location>
</feature>
<accession>A4J363</accession>
<dbReference type="Proteomes" id="UP000001556">
    <property type="component" value="Chromosome"/>
</dbReference>
<proteinExistence type="predicted"/>
<gene>
    <name evidence="2" type="ordered locus">Dred_0981</name>
</gene>
<evidence type="ECO:0000313" key="3">
    <source>
        <dbReference type="Proteomes" id="UP000001556"/>
    </source>
</evidence>
<dbReference type="EMBL" id="CP000612">
    <property type="protein sequence ID" value="ABO49516.1"/>
    <property type="molecule type" value="Genomic_DNA"/>
</dbReference>
<keyword evidence="3" id="KW-1185">Reference proteome</keyword>
<dbReference type="AlphaFoldDB" id="A4J363"/>
<dbReference type="STRING" id="349161.Dred_0981"/>
<feature type="region of interest" description="Disordered" evidence="1">
    <location>
        <begin position="75"/>
        <end position="95"/>
    </location>
</feature>
<evidence type="ECO:0000256" key="1">
    <source>
        <dbReference type="SAM" id="MobiDB-lite"/>
    </source>
</evidence>
<dbReference type="HOGENOM" id="CLU_1568222_0_0_9"/>
<protein>
    <submittedName>
        <fullName evidence="2">Uncharacterized protein</fullName>
    </submittedName>
</protein>
<dbReference type="RefSeq" id="WP_011877345.1">
    <property type="nucleotide sequence ID" value="NC_009253.1"/>
</dbReference>
<evidence type="ECO:0000313" key="2">
    <source>
        <dbReference type="EMBL" id="ABO49516.1"/>
    </source>
</evidence>